<comment type="caution">
    <text evidence="12">The sequence shown here is derived from an EMBL/GenBank/DDBJ whole genome shotgun (WGS) entry which is preliminary data.</text>
</comment>
<dbReference type="CDD" id="cd16833">
    <property type="entry name" value="YfiH"/>
    <property type="match status" value="1"/>
</dbReference>
<evidence type="ECO:0000256" key="10">
    <source>
        <dbReference type="ARBA" id="ARBA00048968"/>
    </source>
</evidence>
<gene>
    <name evidence="12" type="ORF">K8U61_01495</name>
</gene>
<keyword evidence="4" id="KW-0808">Transferase</keyword>
<comment type="catalytic activity">
    <reaction evidence="9">
        <text>adenosine + H2O + H(+) = inosine + NH4(+)</text>
        <dbReference type="Rhea" id="RHEA:24408"/>
        <dbReference type="ChEBI" id="CHEBI:15377"/>
        <dbReference type="ChEBI" id="CHEBI:15378"/>
        <dbReference type="ChEBI" id="CHEBI:16335"/>
        <dbReference type="ChEBI" id="CHEBI:17596"/>
        <dbReference type="ChEBI" id="CHEBI:28938"/>
        <dbReference type="EC" id="3.5.4.4"/>
    </reaction>
    <physiologicalReaction direction="left-to-right" evidence="9">
        <dbReference type="Rhea" id="RHEA:24409"/>
    </physiologicalReaction>
</comment>
<keyword evidence="13" id="KW-1185">Reference proteome</keyword>
<dbReference type="Gene3D" id="3.60.140.10">
    <property type="entry name" value="CNF1/YfiH-like putative cysteine hydrolases"/>
    <property type="match status" value="1"/>
</dbReference>
<evidence type="ECO:0000256" key="3">
    <source>
        <dbReference type="ARBA" id="ARBA00007353"/>
    </source>
</evidence>
<reference evidence="12 13" key="1">
    <citation type="submission" date="2021-09" db="EMBL/GenBank/DDBJ databases">
        <title>Whole genome sequence of Nocardioides sp. GBK3QG-3.</title>
        <authorList>
            <person name="Tuo L."/>
        </authorList>
    </citation>
    <scope>NUCLEOTIDE SEQUENCE [LARGE SCALE GENOMIC DNA]</scope>
    <source>
        <strain evidence="12 13">GBK3QG-3</strain>
    </source>
</reference>
<dbReference type="Pfam" id="PF02578">
    <property type="entry name" value="Cu-oxidase_4"/>
    <property type="match status" value="1"/>
</dbReference>
<keyword evidence="7" id="KW-0862">Zinc</keyword>
<accession>A0ABS7U777</accession>
<dbReference type="InterPro" id="IPR011324">
    <property type="entry name" value="Cytotoxic_necrot_fac-like_cat"/>
</dbReference>
<evidence type="ECO:0000256" key="1">
    <source>
        <dbReference type="ARBA" id="ARBA00000553"/>
    </source>
</evidence>
<dbReference type="InterPro" id="IPR038371">
    <property type="entry name" value="Cu_polyphenol_OxRdtase_sf"/>
</dbReference>
<evidence type="ECO:0000256" key="9">
    <source>
        <dbReference type="ARBA" id="ARBA00047989"/>
    </source>
</evidence>
<protein>
    <submittedName>
        <fullName evidence="12">Polyphenol oxidase family protein</fullName>
    </submittedName>
</protein>
<evidence type="ECO:0000256" key="8">
    <source>
        <dbReference type="ARBA" id="ARBA00023008"/>
    </source>
</evidence>
<evidence type="ECO:0000256" key="2">
    <source>
        <dbReference type="ARBA" id="ARBA00003215"/>
    </source>
</evidence>
<dbReference type="PANTHER" id="PTHR30616">
    <property type="entry name" value="UNCHARACTERIZED PROTEIN YFIH"/>
    <property type="match status" value="1"/>
</dbReference>
<comment type="catalytic activity">
    <reaction evidence="11">
        <text>S-methyl-5'-thioadenosine + phosphate = 5-(methylsulfanyl)-alpha-D-ribose 1-phosphate + adenine</text>
        <dbReference type="Rhea" id="RHEA:11852"/>
        <dbReference type="ChEBI" id="CHEBI:16708"/>
        <dbReference type="ChEBI" id="CHEBI:17509"/>
        <dbReference type="ChEBI" id="CHEBI:43474"/>
        <dbReference type="ChEBI" id="CHEBI:58533"/>
        <dbReference type="EC" id="2.4.2.28"/>
    </reaction>
    <physiologicalReaction direction="left-to-right" evidence="11">
        <dbReference type="Rhea" id="RHEA:11853"/>
    </physiologicalReaction>
</comment>
<dbReference type="SUPFAM" id="SSF64438">
    <property type="entry name" value="CNF1/YfiH-like putative cysteine hydrolases"/>
    <property type="match status" value="1"/>
</dbReference>
<proteinExistence type="inferred from homology"/>
<sequence length="229" mass="23732">MTPFGFRDTVPVDTGTVFVAFTDRRLDLGDLAPDEVRAAGLAEVAAATAATPCLMRQVHGTTVHVVEAPYDDLPDADALVTDRTGVALLARAADCVPVLLVARTGHVGAAHAGREGVRQGVVPAAVARLRDLGAEDVRAWIGPHVCGRCYEVPAEMRADIAADVPATAATTSWGTPSLDLGAGVRAQLTDAGVPHVEVGGCTLEDDTLHSYRRDGAAAGRLAGVVWRVA</sequence>
<comment type="catalytic activity">
    <reaction evidence="10">
        <text>adenosine + phosphate = alpha-D-ribose 1-phosphate + adenine</text>
        <dbReference type="Rhea" id="RHEA:27642"/>
        <dbReference type="ChEBI" id="CHEBI:16335"/>
        <dbReference type="ChEBI" id="CHEBI:16708"/>
        <dbReference type="ChEBI" id="CHEBI:43474"/>
        <dbReference type="ChEBI" id="CHEBI:57720"/>
        <dbReference type="EC" id="2.4.2.1"/>
    </reaction>
    <physiologicalReaction direction="left-to-right" evidence="10">
        <dbReference type="Rhea" id="RHEA:27643"/>
    </physiologicalReaction>
</comment>
<dbReference type="PANTHER" id="PTHR30616:SF2">
    <property type="entry name" value="PURINE NUCLEOSIDE PHOSPHORYLASE LACC1"/>
    <property type="match status" value="1"/>
</dbReference>
<keyword evidence="5" id="KW-0479">Metal-binding</keyword>
<evidence type="ECO:0000256" key="7">
    <source>
        <dbReference type="ARBA" id="ARBA00022833"/>
    </source>
</evidence>
<keyword evidence="6" id="KW-0378">Hydrolase</keyword>
<name>A0ABS7U777_9ACTN</name>
<evidence type="ECO:0000256" key="5">
    <source>
        <dbReference type="ARBA" id="ARBA00022723"/>
    </source>
</evidence>
<evidence type="ECO:0000256" key="11">
    <source>
        <dbReference type="ARBA" id="ARBA00049893"/>
    </source>
</evidence>
<dbReference type="EMBL" id="JAIQZJ010000001">
    <property type="protein sequence ID" value="MBZ5736819.1"/>
    <property type="molecule type" value="Genomic_DNA"/>
</dbReference>
<comment type="catalytic activity">
    <reaction evidence="1">
        <text>inosine + phosphate = alpha-D-ribose 1-phosphate + hypoxanthine</text>
        <dbReference type="Rhea" id="RHEA:27646"/>
        <dbReference type="ChEBI" id="CHEBI:17368"/>
        <dbReference type="ChEBI" id="CHEBI:17596"/>
        <dbReference type="ChEBI" id="CHEBI:43474"/>
        <dbReference type="ChEBI" id="CHEBI:57720"/>
        <dbReference type="EC" id="2.4.2.1"/>
    </reaction>
    <physiologicalReaction direction="left-to-right" evidence="1">
        <dbReference type="Rhea" id="RHEA:27647"/>
    </physiologicalReaction>
</comment>
<comment type="similarity">
    <text evidence="3">Belongs to the purine nucleoside phosphorylase YfiH/LACC1 family.</text>
</comment>
<evidence type="ECO:0000256" key="4">
    <source>
        <dbReference type="ARBA" id="ARBA00022679"/>
    </source>
</evidence>
<dbReference type="InterPro" id="IPR003730">
    <property type="entry name" value="Cu_polyphenol_OxRdtase"/>
</dbReference>
<evidence type="ECO:0000313" key="13">
    <source>
        <dbReference type="Proteomes" id="UP000780875"/>
    </source>
</evidence>
<dbReference type="Proteomes" id="UP000780875">
    <property type="component" value="Unassembled WGS sequence"/>
</dbReference>
<evidence type="ECO:0000313" key="12">
    <source>
        <dbReference type="EMBL" id="MBZ5736819.1"/>
    </source>
</evidence>
<organism evidence="12 13">
    <name type="scientific">Nocardioides mangrovi</name>
    <dbReference type="NCBI Taxonomy" id="2874580"/>
    <lineage>
        <taxon>Bacteria</taxon>
        <taxon>Bacillati</taxon>
        <taxon>Actinomycetota</taxon>
        <taxon>Actinomycetes</taxon>
        <taxon>Propionibacteriales</taxon>
        <taxon>Nocardioidaceae</taxon>
        <taxon>Nocardioides</taxon>
    </lineage>
</organism>
<dbReference type="RefSeq" id="WP_224121189.1">
    <property type="nucleotide sequence ID" value="NZ_JAIQZJ010000001.1"/>
</dbReference>
<keyword evidence="8" id="KW-0186">Copper</keyword>
<evidence type="ECO:0000256" key="6">
    <source>
        <dbReference type="ARBA" id="ARBA00022801"/>
    </source>
</evidence>
<comment type="function">
    <text evidence="2">Purine nucleoside enzyme that catalyzes the phosphorolysis of adenosine and inosine nucleosides, yielding D-ribose 1-phosphate and the respective free bases, adenine and hypoxanthine. Also catalyzes the phosphorolysis of S-methyl-5'-thioadenosine into adenine and S-methyl-5-thio-alpha-D-ribose 1-phosphate. Also has adenosine deaminase activity.</text>
</comment>